<dbReference type="Pfam" id="PF12730">
    <property type="entry name" value="ABC2_membrane_4"/>
    <property type="match status" value="1"/>
</dbReference>
<dbReference type="Proteomes" id="UP001139207">
    <property type="component" value="Unassembled WGS sequence"/>
</dbReference>
<feature type="transmembrane region" description="Helical" evidence="1">
    <location>
        <begin position="116"/>
        <end position="142"/>
    </location>
</feature>
<name>A0A9X1WK36_9CORY</name>
<comment type="caution">
    <text evidence="2">The sequence shown here is derived from an EMBL/GenBank/DDBJ whole genome shotgun (WGS) entry which is preliminary data.</text>
</comment>
<evidence type="ECO:0000313" key="2">
    <source>
        <dbReference type="EMBL" id="MCJ7859012.1"/>
    </source>
</evidence>
<keyword evidence="1" id="KW-0472">Membrane</keyword>
<feature type="transmembrane region" description="Helical" evidence="1">
    <location>
        <begin position="162"/>
        <end position="187"/>
    </location>
</feature>
<feature type="transmembrane region" description="Helical" evidence="1">
    <location>
        <begin position="18"/>
        <end position="40"/>
    </location>
</feature>
<dbReference type="RefSeq" id="WP_244804746.1">
    <property type="nucleotide sequence ID" value="NZ_JALIEA010000016.1"/>
</dbReference>
<evidence type="ECO:0000256" key="1">
    <source>
        <dbReference type="SAM" id="Phobius"/>
    </source>
</evidence>
<keyword evidence="1" id="KW-1133">Transmembrane helix</keyword>
<keyword evidence="3" id="KW-1185">Reference proteome</keyword>
<reference evidence="2" key="1">
    <citation type="submission" date="2022-04" db="EMBL/GenBank/DDBJ databases">
        <title>Corynebacterium kalidii LD5P10.</title>
        <authorList>
            <person name="Sun J.Q."/>
        </authorList>
    </citation>
    <scope>NUCLEOTIDE SEQUENCE</scope>
    <source>
        <strain evidence="2">LD5P10</strain>
    </source>
</reference>
<dbReference type="AlphaFoldDB" id="A0A9X1WK36"/>
<keyword evidence="1" id="KW-0812">Transmembrane</keyword>
<feature type="transmembrane region" description="Helical" evidence="1">
    <location>
        <begin position="247"/>
        <end position="265"/>
    </location>
</feature>
<evidence type="ECO:0000313" key="3">
    <source>
        <dbReference type="Proteomes" id="UP001139207"/>
    </source>
</evidence>
<dbReference type="EMBL" id="JALIEA010000016">
    <property type="protein sequence ID" value="MCJ7859012.1"/>
    <property type="molecule type" value="Genomic_DNA"/>
</dbReference>
<organism evidence="2 3">
    <name type="scientific">Corynebacterium kalidii</name>
    <dbReference type="NCBI Taxonomy" id="2931982"/>
    <lineage>
        <taxon>Bacteria</taxon>
        <taxon>Bacillati</taxon>
        <taxon>Actinomycetota</taxon>
        <taxon>Actinomycetes</taxon>
        <taxon>Mycobacteriales</taxon>
        <taxon>Corynebacteriaceae</taxon>
        <taxon>Corynebacterium</taxon>
    </lineage>
</organism>
<feature type="transmembrane region" description="Helical" evidence="1">
    <location>
        <begin position="194"/>
        <end position="212"/>
    </location>
</feature>
<protein>
    <submittedName>
        <fullName evidence="2">ABC transporter permease</fullName>
    </submittedName>
</protein>
<accession>A0A9X1WK36</accession>
<sequence length="270" mass="28943">MLAHAVNAEWIKIRTTRAVYWTSALIIVFSVAFAAFLSWANAMSYQMFIDDGDLESAAINAEGLNVAGALMGLQLFGVMIILIQGALLVTGEYGNNTAKSNALAVPRRWQLPVAKFIVYGVIAAVTTVVAAVLSVLVSRWIAGTQIDDDAILSGISLSADDAWTVVLRMVVYALGAVALAIGVAYLLRKTAGAMAVLLLWVLVLEDIVGMIPKVDKWIPQYLPFKNIGGAVNLTDVANAPWGQTGSVLYFVVVCLVVFIIGTVTLRRRDA</sequence>
<dbReference type="PANTHER" id="PTHR37305">
    <property type="entry name" value="INTEGRAL MEMBRANE PROTEIN-RELATED"/>
    <property type="match status" value="1"/>
</dbReference>
<feature type="transmembrane region" description="Helical" evidence="1">
    <location>
        <begin position="66"/>
        <end position="89"/>
    </location>
</feature>
<dbReference type="PANTHER" id="PTHR37305:SF1">
    <property type="entry name" value="MEMBRANE PROTEIN"/>
    <property type="match status" value="1"/>
</dbReference>
<gene>
    <name evidence="2" type="ORF">MUN33_09870</name>
</gene>
<proteinExistence type="predicted"/>